<reference evidence="3 4" key="1">
    <citation type="submission" date="2019-12" db="EMBL/GenBank/DDBJ databases">
        <title>Genomic-based taxomic classification of the family Erythrobacteraceae.</title>
        <authorList>
            <person name="Xu L."/>
        </authorList>
    </citation>
    <scope>NUCLEOTIDE SEQUENCE [LARGE SCALE GENOMIC DNA]</scope>
    <source>
        <strain evidence="3 4">MCCC 1A09962</strain>
    </source>
</reference>
<protein>
    <submittedName>
        <fullName evidence="3">PEPxxWA-CTERM sorting domain-containing protein</fullName>
    </submittedName>
</protein>
<dbReference type="RefSeq" id="WP_160685261.1">
    <property type="nucleotide sequence ID" value="NZ_WTYW01000006.1"/>
</dbReference>
<sequence length="186" mass="19366">MKKLMLTTAASLATVALATPASALVEIDGGEIVLEEEDGTETGVFAATVDEIDNFSATFTFTLDESGVLSGSASTTTVQIGSMTDVDFTSIFLNGEEFTLFEGPFGFNEFGAIAELPAVAGLQTLVVNGISRGNGSFAGTISFAPTAAVPEPGTWALLLLGFAAVGFSMRRSKPAVRESRVRYNFA</sequence>
<dbReference type="Proteomes" id="UP000433104">
    <property type="component" value="Unassembled WGS sequence"/>
</dbReference>
<dbReference type="NCBIfam" id="TIGR02595">
    <property type="entry name" value="PEP_CTERM"/>
    <property type="match status" value="1"/>
</dbReference>
<dbReference type="NCBIfam" id="NF038126">
    <property type="entry name" value="PEP_CTERM_FxDxF"/>
    <property type="match status" value="1"/>
</dbReference>
<dbReference type="EMBL" id="WTYW01000006">
    <property type="protein sequence ID" value="MXO87047.1"/>
    <property type="molecule type" value="Genomic_DNA"/>
</dbReference>
<dbReference type="AlphaFoldDB" id="A0A844ZJG6"/>
<evidence type="ECO:0000259" key="2">
    <source>
        <dbReference type="Pfam" id="PF07589"/>
    </source>
</evidence>
<evidence type="ECO:0000313" key="3">
    <source>
        <dbReference type="EMBL" id="MXO87047.1"/>
    </source>
</evidence>
<keyword evidence="4" id="KW-1185">Reference proteome</keyword>
<evidence type="ECO:0000256" key="1">
    <source>
        <dbReference type="SAM" id="SignalP"/>
    </source>
</evidence>
<feature type="signal peptide" evidence="1">
    <location>
        <begin position="1"/>
        <end position="23"/>
    </location>
</feature>
<organism evidence="3 4">
    <name type="scientific">Parapontixanthobacter aurantiacus</name>
    <dbReference type="NCBI Taxonomy" id="1463599"/>
    <lineage>
        <taxon>Bacteria</taxon>
        <taxon>Pseudomonadati</taxon>
        <taxon>Pseudomonadota</taxon>
        <taxon>Alphaproteobacteria</taxon>
        <taxon>Sphingomonadales</taxon>
        <taxon>Erythrobacteraceae</taxon>
        <taxon>Parapontixanthobacter</taxon>
    </lineage>
</organism>
<accession>A0A844ZJG6</accession>
<feature type="chain" id="PRO_5032765851" evidence="1">
    <location>
        <begin position="24"/>
        <end position="186"/>
    </location>
</feature>
<dbReference type="Pfam" id="PF07589">
    <property type="entry name" value="PEP-CTERM"/>
    <property type="match status" value="1"/>
</dbReference>
<dbReference type="InterPro" id="IPR013424">
    <property type="entry name" value="Ice-binding_C"/>
</dbReference>
<dbReference type="OrthoDB" id="9152028at2"/>
<evidence type="ECO:0000313" key="4">
    <source>
        <dbReference type="Proteomes" id="UP000433104"/>
    </source>
</evidence>
<comment type="caution">
    <text evidence="3">The sequence shown here is derived from an EMBL/GenBank/DDBJ whole genome shotgun (WGS) entry which is preliminary data.</text>
</comment>
<feature type="domain" description="Ice-binding protein C-terminal" evidence="2">
    <location>
        <begin position="148"/>
        <end position="171"/>
    </location>
</feature>
<keyword evidence="1" id="KW-0732">Signal</keyword>
<name>A0A844ZJG6_9SPHN</name>
<gene>
    <name evidence="3" type="ORF">GRI38_13515</name>
</gene>
<proteinExistence type="predicted"/>
<dbReference type="NCBIfam" id="NF035944">
    <property type="entry name" value="PEPxxWA-CTERM"/>
    <property type="match status" value="1"/>
</dbReference>